<protein>
    <submittedName>
        <fullName evidence="2">Uncharacterized protein</fullName>
    </submittedName>
</protein>
<evidence type="ECO:0000313" key="3">
    <source>
        <dbReference type="Proteomes" id="UP001595690"/>
    </source>
</evidence>
<name>A0ABV8C983_9PSEU</name>
<evidence type="ECO:0000313" key="2">
    <source>
        <dbReference type="EMBL" id="MFC3898476.1"/>
    </source>
</evidence>
<sequence>MDDRSMGAADVPRSPHPRDQIAVFPAPVASASSGMGLGPIATLATQGVNGLPWAVDVTYRSSDGRLLSEVKTVRSPHGLDPRGLPVENTEIQLLNFLARTREREPGSAVPTRESFAADHDLVRAAVGEAVAVPVNIMIDQNPLSGTRIDALGVAVIEASWGECTVYVTGAPDHLGTLELHTTTAADVAHL</sequence>
<reference evidence="3" key="1">
    <citation type="journal article" date="2019" name="Int. J. Syst. Evol. Microbiol.">
        <title>The Global Catalogue of Microorganisms (GCM) 10K type strain sequencing project: providing services to taxonomists for standard genome sequencing and annotation.</title>
        <authorList>
            <consortium name="The Broad Institute Genomics Platform"/>
            <consortium name="The Broad Institute Genome Sequencing Center for Infectious Disease"/>
            <person name="Wu L."/>
            <person name="Ma J."/>
        </authorList>
    </citation>
    <scope>NUCLEOTIDE SEQUENCE [LARGE SCALE GENOMIC DNA]</scope>
    <source>
        <strain evidence="3">CGMCC 4.7405</strain>
    </source>
</reference>
<dbReference type="EMBL" id="JBHRZI010000055">
    <property type="protein sequence ID" value="MFC3898476.1"/>
    <property type="molecule type" value="Genomic_DNA"/>
</dbReference>
<organism evidence="2 3">
    <name type="scientific">Lentzea rhizosphaerae</name>
    <dbReference type="NCBI Taxonomy" id="2041025"/>
    <lineage>
        <taxon>Bacteria</taxon>
        <taxon>Bacillati</taxon>
        <taxon>Actinomycetota</taxon>
        <taxon>Actinomycetes</taxon>
        <taxon>Pseudonocardiales</taxon>
        <taxon>Pseudonocardiaceae</taxon>
        <taxon>Lentzea</taxon>
    </lineage>
</organism>
<proteinExistence type="predicted"/>
<dbReference type="RefSeq" id="WP_382380017.1">
    <property type="nucleotide sequence ID" value="NZ_JBHRZI010000055.1"/>
</dbReference>
<comment type="caution">
    <text evidence="2">The sequence shown here is derived from an EMBL/GenBank/DDBJ whole genome shotgun (WGS) entry which is preliminary data.</text>
</comment>
<dbReference type="Proteomes" id="UP001595690">
    <property type="component" value="Unassembled WGS sequence"/>
</dbReference>
<gene>
    <name evidence="2" type="ORF">ACFOWZ_44010</name>
</gene>
<accession>A0ABV8C983</accession>
<keyword evidence="3" id="KW-1185">Reference proteome</keyword>
<evidence type="ECO:0000256" key="1">
    <source>
        <dbReference type="SAM" id="MobiDB-lite"/>
    </source>
</evidence>
<feature type="region of interest" description="Disordered" evidence="1">
    <location>
        <begin position="1"/>
        <end position="20"/>
    </location>
</feature>